<dbReference type="EMBL" id="ON529850">
    <property type="protein sequence ID" value="UTC28345.1"/>
    <property type="molecule type" value="Genomic_DNA"/>
</dbReference>
<reference evidence="1" key="1">
    <citation type="submission" date="2022-04" db="EMBL/GenBank/DDBJ databases">
        <authorList>
            <person name="Friedrich I."/>
            <person name="Schneider D."/>
            <person name="Poehlein A."/>
            <person name="Hertel R."/>
            <person name="Daniel R."/>
        </authorList>
    </citation>
    <scope>NUCLEOTIDE SEQUENCE</scope>
</reference>
<name>A0A9E7N3S5_9CAUD</name>
<accession>A0A9E7N3S5</accession>
<keyword evidence="2" id="KW-1185">Reference proteome</keyword>
<proteinExistence type="predicted"/>
<evidence type="ECO:0000313" key="2">
    <source>
        <dbReference type="Proteomes" id="UP001055634"/>
    </source>
</evidence>
<dbReference type="Proteomes" id="UP001055634">
    <property type="component" value="Segment"/>
</dbReference>
<sequence length="126" mass="13578">MMSHCRYETTGALWHGWPPYLTGGGHPYIGGGGAPWVQPPQTRKDTSAVAQPAATTVVISVYLDNGVVFEYDVVAGEKVREHVSAIVATGYRSVRDGVLTHYPPHRILKVCASGQTTGYPDRVRGA</sequence>
<protein>
    <submittedName>
        <fullName evidence="1">Uncharacterized protein</fullName>
    </submittedName>
</protein>
<gene>
    <name evidence="1" type="ORF">GURKE_03180</name>
</gene>
<organism evidence="1 2">
    <name type="scientific">Brevundimonas phage vB_BpoS-Gurke</name>
    <dbReference type="NCBI Taxonomy" id="2948599"/>
    <lineage>
        <taxon>Viruses</taxon>
        <taxon>Duplodnaviria</taxon>
        <taxon>Heunggongvirae</taxon>
        <taxon>Uroviricota</taxon>
        <taxon>Caudoviricetes</taxon>
        <taxon>Jeanschmidtviridae</taxon>
        <taxon>Kikimoravirus</taxon>
        <taxon>Kikimoravirus gurke</taxon>
    </lineage>
</organism>
<evidence type="ECO:0000313" key="1">
    <source>
        <dbReference type="EMBL" id="UTC28345.1"/>
    </source>
</evidence>